<protein>
    <recommendedName>
        <fullName evidence="4">Lipoprotein</fullName>
    </recommendedName>
</protein>
<dbReference type="Proteomes" id="UP000683139">
    <property type="component" value="Unassembled WGS sequence"/>
</dbReference>
<dbReference type="AlphaFoldDB" id="A0A919YKA0"/>
<evidence type="ECO:0008006" key="4">
    <source>
        <dbReference type="Google" id="ProtNLM"/>
    </source>
</evidence>
<dbReference type="RefSeq" id="WP_213512956.1">
    <property type="nucleotide sequence ID" value="NZ_BOSE01000001.1"/>
</dbReference>
<organism evidence="2 3">
    <name type="scientific">Paenibacillus montaniterrae</name>
    <dbReference type="NCBI Taxonomy" id="429341"/>
    <lineage>
        <taxon>Bacteria</taxon>
        <taxon>Bacillati</taxon>
        <taxon>Bacillota</taxon>
        <taxon>Bacilli</taxon>
        <taxon>Bacillales</taxon>
        <taxon>Paenibacillaceae</taxon>
        <taxon>Paenibacillus</taxon>
    </lineage>
</organism>
<comment type="caution">
    <text evidence="2">The sequence shown here is derived from an EMBL/GenBank/DDBJ whole genome shotgun (WGS) entry which is preliminary data.</text>
</comment>
<name>A0A919YKA0_9BACL</name>
<reference evidence="2" key="1">
    <citation type="submission" date="2021-03" db="EMBL/GenBank/DDBJ databases">
        <title>Antimicrobial resistance genes in bacteria isolated from Japanese honey, and their potential for conferring macrolide and lincosamide resistance in the American foulbrood pathogen Paenibacillus larvae.</title>
        <authorList>
            <person name="Okamoto M."/>
            <person name="Kumagai M."/>
            <person name="Kanamori H."/>
            <person name="Takamatsu D."/>
        </authorList>
    </citation>
    <scope>NUCLEOTIDE SEQUENCE</scope>
    <source>
        <strain evidence="2">J40TS1</strain>
    </source>
</reference>
<feature type="compositionally biased region" description="Basic and acidic residues" evidence="1">
    <location>
        <begin position="36"/>
        <end position="45"/>
    </location>
</feature>
<keyword evidence="3" id="KW-1185">Reference proteome</keyword>
<evidence type="ECO:0000313" key="3">
    <source>
        <dbReference type="Proteomes" id="UP000683139"/>
    </source>
</evidence>
<evidence type="ECO:0000256" key="1">
    <source>
        <dbReference type="SAM" id="MobiDB-lite"/>
    </source>
</evidence>
<feature type="region of interest" description="Disordered" evidence="1">
    <location>
        <begin position="25"/>
        <end position="50"/>
    </location>
</feature>
<sequence length="181" mass="20834">MRIFIIGLSITFLLLAGCSNGQRNEAPNVSESVNSSHEEVEKEEVGLSENEEVDLPANEEVQNEETSEALQDKTMDKEFISQFFGEWRNKDERDILLTLEEGSELLGVEDGQLLSSSEFSVTEVNKDEQYIIIQGLREDIEYDEENPKVDFSSKLILNHDGKELTYIYDYLNEKQESRWVK</sequence>
<proteinExistence type="predicted"/>
<dbReference type="PROSITE" id="PS51257">
    <property type="entry name" value="PROKAR_LIPOPROTEIN"/>
    <property type="match status" value="1"/>
</dbReference>
<gene>
    <name evidence="2" type="ORF">J40TS1_03970</name>
</gene>
<dbReference type="EMBL" id="BOSE01000001">
    <property type="protein sequence ID" value="GIP14755.1"/>
    <property type="molecule type" value="Genomic_DNA"/>
</dbReference>
<accession>A0A919YKA0</accession>
<evidence type="ECO:0000313" key="2">
    <source>
        <dbReference type="EMBL" id="GIP14755.1"/>
    </source>
</evidence>